<dbReference type="Proteomes" id="UP000000763">
    <property type="component" value="Chromosome 9"/>
</dbReference>
<reference evidence="3" key="2">
    <citation type="journal article" date="2008" name="Nucleic Acids Res.">
        <title>The rice annotation project database (RAP-DB): 2008 update.</title>
        <authorList>
            <consortium name="The rice annotation project (RAP)"/>
        </authorList>
    </citation>
    <scope>GENOME REANNOTATION</scope>
    <source>
        <strain evidence="3">cv. Nipponbare</strain>
    </source>
</reference>
<evidence type="ECO:0000313" key="3">
    <source>
        <dbReference type="Proteomes" id="UP000000763"/>
    </source>
</evidence>
<dbReference type="EMBL" id="AP005128">
    <property type="protein sequence ID" value="BAD28439.1"/>
    <property type="molecule type" value="Genomic_DNA"/>
</dbReference>
<organism evidence="2 3">
    <name type="scientific">Oryza sativa subsp. japonica</name>
    <name type="common">Rice</name>
    <dbReference type="NCBI Taxonomy" id="39947"/>
    <lineage>
        <taxon>Eukaryota</taxon>
        <taxon>Viridiplantae</taxon>
        <taxon>Streptophyta</taxon>
        <taxon>Embryophyta</taxon>
        <taxon>Tracheophyta</taxon>
        <taxon>Spermatophyta</taxon>
        <taxon>Magnoliopsida</taxon>
        <taxon>Liliopsida</taxon>
        <taxon>Poales</taxon>
        <taxon>Poaceae</taxon>
        <taxon>BOP clade</taxon>
        <taxon>Oryzoideae</taxon>
        <taxon>Oryzeae</taxon>
        <taxon>Oryzinae</taxon>
        <taxon>Oryza</taxon>
        <taxon>Oryza sativa</taxon>
    </lineage>
</organism>
<evidence type="ECO:0000313" key="2">
    <source>
        <dbReference type="EMBL" id="BAD28439.1"/>
    </source>
</evidence>
<feature type="region of interest" description="Disordered" evidence="1">
    <location>
        <begin position="1"/>
        <end position="42"/>
    </location>
</feature>
<proteinExistence type="predicted"/>
<gene>
    <name evidence="2" type="primary">P0466E03.6</name>
</gene>
<feature type="compositionally biased region" description="Basic and acidic residues" evidence="1">
    <location>
        <begin position="25"/>
        <end position="35"/>
    </location>
</feature>
<sequence>MGSGGGERSPATREAATIAESGGTLERRERGKEEAGGLTGADKLRDHLWDKMEEIRGRGVVHGERGCWPKAGKWRTPPVLGERRFPAVIGGTQAVAEMAHVAVMLTAAVAWRGRGPIGDGAWPEMVAAAGELGCSARGR</sequence>
<protein>
    <submittedName>
        <fullName evidence="2">Uncharacterized protein</fullName>
    </submittedName>
</protein>
<reference evidence="3" key="1">
    <citation type="journal article" date="2005" name="Nature">
        <title>The map-based sequence of the rice genome.</title>
        <authorList>
            <consortium name="International rice genome sequencing project (IRGSP)"/>
            <person name="Matsumoto T."/>
            <person name="Wu J."/>
            <person name="Kanamori H."/>
            <person name="Katayose Y."/>
            <person name="Fujisawa M."/>
            <person name="Namiki N."/>
            <person name="Mizuno H."/>
            <person name="Yamamoto K."/>
            <person name="Antonio B.A."/>
            <person name="Baba T."/>
            <person name="Sakata K."/>
            <person name="Nagamura Y."/>
            <person name="Aoki H."/>
            <person name="Arikawa K."/>
            <person name="Arita K."/>
            <person name="Bito T."/>
            <person name="Chiden Y."/>
            <person name="Fujitsuka N."/>
            <person name="Fukunaka R."/>
            <person name="Hamada M."/>
            <person name="Harada C."/>
            <person name="Hayashi A."/>
            <person name="Hijishita S."/>
            <person name="Honda M."/>
            <person name="Hosokawa S."/>
            <person name="Ichikawa Y."/>
            <person name="Idonuma A."/>
            <person name="Iijima M."/>
            <person name="Ikeda M."/>
            <person name="Ikeno M."/>
            <person name="Ito K."/>
            <person name="Ito S."/>
            <person name="Ito T."/>
            <person name="Ito Y."/>
            <person name="Ito Y."/>
            <person name="Iwabuchi A."/>
            <person name="Kamiya K."/>
            <person name="Karasawa W."/>
            <person name="Kurita K."/>
            <person name="Katagiri S."/>
            <person name="Kikuta A."/>
            <person name="Kobayashi H."/>
            <person name="Kobayashi N."/>
            <person name="Machita K."/>
            <person name="Maehara T."/>
            <person name="Masukawa M."/>
            <person name="Mizubayashi T."/>
            <person name="Mukai Y."/>
            <person name="Nagasaki H."/>
            <person name="Nagata Y."/>
            <person name="Naito S."/>
            <person name="Nakashima M."/>
            <person name="Nakama Y."/>
            <person name="Nakamichi Y."/>
            <person name="Nakamura M."/>
            <person name="Meguro A."/>
            <person name="Negishi M."/>
            <person name="Ohta I."/>
            <person name="Ohta T."/>
            <person name="Okamoto M."/>
            <person name="Ono N."/>
            <person name="Saji S."/>
            <person name="Sakaguchi M."/>
            <person name="Sakai K."/>
            <person name="Shibata M."/>
            <person name="Shimokawa T."/>
            <person name="Song J."/>
            <person name="Takazaki Y."/>
            <person name="Terasawa K."/>
            <person name="Tsugane M."/>
            <person name="Tsuji K."/>
            <person name="Ueda S."/>
            <person name="Waki K."/>
            <person name="Yamagata H."/>
            <person name="Yamamoto M."/>
            <person name="Yamamoto S."/>
            <person name="Yamane H."/>
            <person name="Yoshiki S."/>
            <person name="Yoshihara R."/>
            <person name="Yukawa K."/>
            <person name="Zhong H."/>
            <person name="Yano M."/>
            <person name="Yuan Q."/>
            <person name="Ouyang S."/>
            <person name="Liu J."/>
            <person name="Jones K.M."/>
            <person name="Gansberger K."/>
            <person name="Moffat K."/>
            <person name="Hill J."/>
            <person name="Bera J."/>
            <person name="Fadrosh D."/>
            <person name="Jin S."/>
            <person name="Johri S."/>
            <person name="Kim M."/>
            <person name="Overton L."/>
            <person name="Reardon M."/>
            <person name="Tsitrin T."/>
            <person name="Vuong H."/>
            <person name="Weaver B."/>
            <person name="Ciecko A."/>
            <person name="Tallon L."/>
            <person name="Jackson J."/>
            <person name="Pai G."/>
            <person name="Aken S.V."/>
            <person name="Utterback T."/>
            <person name="Reidmuller S."/>
            <person name="Feldblyum T."/>
            <person name="Hsiao J."/>
            <person name="Zismann V."/>
            <person name="Iobst S."/>
            <person name="de Vazeille A.R."/>
            <person name="Buell C.R."/>
            <person name="Ying K."/>
            <person name="Li Y."/>
            <person name="Lu T."/>
            <person name="Huang Y."/>
            <person name="Zhao Q."/>
            <person name="Feng Q."/>
            <person name="Zhang L."/>
            <person name="Zhu J."/>
            <person name="Weng Q."/>
            <person name="Mu J."/>
            <person name="Lu Y."/>
            <person name="Fan D."/>
            <person name="Liu Y."/>
            <person name="Guan J."/>
            <person name="Zhang Y."/>
            <person name="Yu S."/>
            <person name="Liu X."/>
            <person name="Zhang Y."/>
            <person name="Hong G."/>
            <person name="Han B."/>
            <person name="Choisne N."/>
            <person name="Demange N."/>
            <person name="Orjeda G."/>
            <person name="Samain S."/>
            <person name="Cattolico L."/>
            <person name="Pelletier E."/>
            <person name="Couloux A."/>
            <person name="Segurens B."/>
            <person name="Wincker P."/>
            <person name="D'Hont A."/>
            <person name="Scarpelli C."/>
            <person name="Weissenbach J."/>
            <person name="Salanoubat M."/>
            <person name="Quetier F."/>
            <person name="Yu Y."/>
            <person name="Kim H.R."/>
            <person name="Rambo T."/>
            <person name="Currie J."/>
            <person name="Collura K."/>
            <person name="Luo M."/>
            <person name="Yang T."/>
            <person name="Ammiraju J.S.S."/>
            <person name="Engler F."/>
            <person name="Soderlund C."/>
            <person name="Wing R.A."/>
            <person name="Palmer L.E."/>
            <person name="de la Bastide M."/>
            <person name="Spiegel L."/>
            <person name="Nascimento L."/>
            <person name="Zutavern T."/>
            <person name="O'Shaughnessy A."/>
            <person name="Dike S."/>
            <person name="Dedhia N."/>
            <person name="Preston R."/>
            <person name="Balija V."/>
            <person name="McCombie W.R."/>
            <person name="Chow T."/>
            <person name="Chen H."/>
            <person name="Chung M."/>
            <person name="Chen C."/>
            <person name="Shaw J."/>
            <person name="Wu H."/>
            <person name="Hsiao K."/>
            <person name="Chao Y."/>
            <person name="Chu M."/>
            <person name="Cheng C."/>
            <person name="Hour A."/>
            <person name="Lee P."/>
            <person name="Lin S."/>
            <person name="Lin Y."/>
            <person name="Liou J."/>
            <person name="Liu S."/>
            <person name="Hsing Y."/>
            <person name="Raghuvanshi S."/>
            <person name="Mohanty A."/>
            <person name="Bharti A.K."/>
            <person name="Gaur A."/>
            <person name="Gupta V."/>
            <person name="Kumar D."/>
            <person name="Ravi V."/>
            <person name="Vij S."/>
            <person name="Kapur A."/>
            <person name="Khurana P."/>
            <person name="Khurana P."/>
            <person name="Khurana J.P."/>
            <person name="Tyagi A.K."/>
            <person name="Gaikwad K."/>
            <person name="Singh A."/>
            <person name="Dalal V."/>
            <person name="Srivastava S."/>
            <person name="Dixit A."/>
            <person name="Pal A.K."/>
            <person name="Ghazi I.A."/>
            <person name="Yadav M."/>
            <person name="Pandit A."/>
            <person name="Bhargava A."/>
            <person name="Sureshbabu K."/>
            <person name="Batra K."/>
            <person name="Sharma T.R."/>
            <person name="Mohapatra T."/>
            <person name="Singh N.K."/>
            <person name="Messing J."/>
            <person name="Nelson A.B."/>
            <person name="Fuks G."/>
            <person name="Kavchok S."/>
            <person name="Keizer G."/>
            <person name="Linton E."/>
            <person name="Llaca V."/>
            <person name="Song R."/>
            <person name="Tanyolac B."/>
            <person name="Young S."/>
            <person name="Ho-Il K."/>
            <person name="Hahn J.H."/>
            <person name="Sangsakoo G."/>
            <person name="Vanavichit A."/>
            <person name="de Mattos Luiz.A.T."/>
            <person name="Zimmer P.D."/>
            <person name="Malone G."/>
            <person name="Dellagostin O."/>
            <person name="de Oliveira A.C."/>
            <person name="Bevan M."/>
            <person name="Bancroft I."/>
            <person name="Minx P."/>
            <person name="Cordum H."/>
            <person name="Wilson R."/>
            <person name="Cheng Z."/>
            <person name="Jin W."/>
            <person name="Jiang J."/>
            <person name="Leong S.A."/>
            <person name="Iwama H."/>
            <person name="Gojobori T."/>
            <person name="Itoh T."/>
            <person name="Niimura Y."/>
            <person name="Fujii Y."/>
            <person name="Habara T."/>
            <person name="Sakai H."/>
            <person name="Sato Y."/>
            <person name="Wilson G."/>
            <person name="Kumar K."/>
            <person name="McCouch S."/>
            <person name="Juretic N."/>
            <person name="Hoen D."/>
            <person name="Wright S."/>
            <person name="Bruskiewich R."/>
            <person name="Bureau T."/>
            <person name="Miyao A."/>
            <person name="Hirochika H."/>
            <person name="Nishikawa T."/>
            <person name="Kadowaki K."/>
            <person name="Sugiura M."/>
            <person name="Burr B."/>
            <person name="Sasaki T."/>
        </authorList>
    </citation>
    <scope>NUCLEOTIDE SEQUENCE [LARGE SCALE GENOMIC DNA]</scope>
    <source>
        <strain evidence="3">cv. Nipponbare</strain>
    </source>
</reference>
<accession>Q6ESD1</accession>
<dbReference type="AlphaFoldDB" id="Q6ESD1"/>
<evidence type="ECO:0000256" key="1">
    <source>
        <dbReference type="SAM" id="MobiDB-lite"/>
    </source>
</evidence>
<name>Q6ESD1_ORYSJ</name>